<keyword evidence="3" id="KW-1185">Reference proteome</keyword>
<organism evidence="2 3">
    <name type="scientific">Parathielavia hyrcaniae</name>
    <dbReference type="NCBI Taxonomy" id="113614"/>
    <lineage>
        <taxon>Eukaryota</taxon>
        <taxon>Fungi</taxon>
        <taxon>Dikarya</taxon>
        <taxon>Ascomycota</taxon>
        <taxon>Pezizomycotina</taxon>
        <taxon>Sordariomycetes</taxon>
        <taxon>Sordariomycetidae</taxon>
        <taxon>Sordariales</taxon>
        <taxon>Chaetomiaceae</taxon>
        <taxon>Parathielavia</taxon>
    </lineage>
</organism>
<evidence type="ECO:0000256" key="1">
    <source>
        <dbReference type="SAM" id="MobiDB-lite"/>
    </source>
</evidence>
<gene>
    <name evidence="2" type="ORF">N658DRAFT_558607</name>
</gene>
<comment type="caution">
    <text evidence="2">The sequence shown here is derived from an EMBL/GenBank/DDBJ whole genome shotgun (WGS) entry which is preliminary data.</text>
</comment>
<name>A0AAN6Q1Q2_9PEZI</name>
<protein>
    <submittedName>
        <fullName evidence="2">Uncharacterized protein</fullName>
    </submittedName>
</protein>
<accession>A0AAN6Q1Q2</accession>
<dbReference type="AlphaFoldDB" id="A0AAN6Q1Q2"/>
<dbReference type="Proteomes" id="UP001305647">
    <property type="component" value="Unassembled WGS sequence"/>
</dbReference>
<evidence type="ECO:0000313" key="3">
    <source>
        <dbReference type="Proteomes" id="UP001305647"/>
    </source>
</evidence>
<reference evidence="2" key="2">
    <citation type="submission" date="2023-05" db="EMBL/GenBank/DDBJ databases">
        <authorList>
            <consortium name="Lawrence Berkeley National Laboratory"/>
            <person name="Steindorff A."/>
            <person name="Hensen N."/>
            <person name="Bonometti L."/>
            <person name="Westerberg I."/>
            <person name="Brannstrom I.O."/>
            <person name="Guillou S."/>
            <person name="Cros-Aarteil S."/>
            <person name="Calhoun S."/>
            <person name="Haridas S."/>
            <person name="Kuo A."/>
            <person name="Mondo S."/>
            <person name="Pangilinan J."/>
            <person name="Riley R."/>
            <person name="Labutti K."/>
            <person name="Andreopoulos B."/>
            <person name="Lipzen A."/>
            <person name="Chen C."/>
            <person name="Yanf M."/>
            <person name="Daum C."/>
            <person name="Ng V."/>
            <person name="Clum A."/>
            <person name="Ohm R."/>
            <person name="Martin F."/>
            <person name="Silar P."/>
            <person name="Natvig D."/>
            <person name="Lalanne C."/>
            <person name="Gautier V."/>
            <person name="Ament-Velasquez S.L."/>
            <person name="Kruys A."/>
            <person name="Hutchinson M.I."/>
            <person name="Powell A.J."/>
            <person name="Barry K."/>
            <person name="Miller A.N."/>
            <person name="Grigoriev I.V."/>
            <person name="Debuchy R."/>
            <person name="Gladieux P."/>
            <person name="Thoren M.H."/>
            <person name="Johannesson H."/>
        </authorList>
    </citation>
    <scope>NUCLEOTIDE SEQUENCE</scope>
    <source>
        <strain evidence="2">CBS 757.83</strain>
    </source>
</reference>
<proteinExistence type="predicted"/>
<evidence type="ECO:0000313" key="2">
    <source>
        <dbReference type="EMBL" id="KAK4101913.1"/>
    </source>
</evidence>
<sequence>MGLIDRKASDKTTTWGQLWRFIFPHDEMIPSPTQLRTTQAIAMEEDELDDKLRQTIRRALKSFEYNRIQGHEEDVAPERPPGCQWQSLSLALIMPELAPGRPRRHGGPQRAADGGEPGGTVPRQTSTMVVDAPLVQDVESGVVRPNLWFIAEELVLLDGHQLTAEQIIAA</sequence>
<reference evidence="2" key="1">
    <citation type="journal article" date="2023" name="Mol. Phylogenet. Evol.">
        <title>Genome-scale phylogeny and comparative genomics of the fungal order Sordariales.</title>
        <authorList>
            <person name="Hensen N."/>
            <person name="Bonometti L."/>
            <person name="Westerberg I."/>
            <person name="Brannstrom I.O."/>
            <person name="Guillou S."/>
            <person name="Cros-Aarteil S."/>
            <person name="Calhoun S."/>
            <person name="Haridas S."/>
            <person name="Kuo A."/>
            <person name="Mondo S."/>
            <person name="Pangilinan J."/>
            <person name="Riley R."/>
            <person name="LaButti K."/>
            <person name="Andreopoulos B."/>
            <person name="Lipzen A."/>
            <person name="Chen C."/>
            <person name="Yan M."/>
            <person name="Daum C."/>
            <person name="Ng V."/>
            <person name="Clum A."/>
            <person name="Steindorff A."/>
            <person name="Ohm R.A."/>
            <person name="Martin F."/>
            <person name="Silar P."/>
            <person name="Natvig D.O."/>
            <person name="Lalanne C."/>
            <person name="Gautier V."/>
            <person name="Ament-Velasquez S.L."/>
            <person name="Kruys A."/>
            <person name="Hutchinson M.I."/>
            <person name="Powell A.J."/>
            <person name="Barry K."/>
            <person name="Miller A.N."/>
            <person name="Grigoriev I.V."/>
            <person name="Debuchy R."/>
            <person name="Gladieux P."/>
            <person name="Hiltunen Thoren M."/>
            <person name="Johannesson H."/>
        </authorList>
    </citation>
    <scope>NUCLEOTIDE SEQUENCE</scope>
    <source>
        <strain evidence="2">CBS 757.83</strain>
    </source>
</reference>
<dbReference type="EMBL" id="MU863633">
    <property type="protein sequence ID" value="KAK4101913.1"/>
    <property type="molecule type" value="Genomic_DNA"/>
</dbReference>
<feature type="region of interest" description="Disordered" evidence="1">
    <location>
        <begin position="98"/>
        <end position="127"/>
    </location>
</feature>